<dbReference type="InterPro" id="IPR001520">
    <property type="entry name" value="5HT4_rcpt"/>
</dbReference>
<evidence type="ECO:0000256" key="10">
    <source>
        <dbReference type="ARBA" id="ARBA00023157"/>
    </source>
</evidence>
<dbReference type="RefSeq" id="XP_032806627.1">
    <property type="nucleotide sequence ID" value="XM_032950736.1"/>
</dbReference>
<dbReference type="AlphaFoldDB" id="A0AAJ7SXX2"/>
<keyword evidence="20" id="KW-1185">Reference proteome</keyword>
<sequence>MYGNNTTFNNDETSSQAEKYILAGIFSIIIAVTILGNLLVVVAVCKDRHLRKIKTNYFIVSLAVADLLVAILVMPFGAVERVQNDWPYGDKFCIIRTSFDVMFTTASIMHLCCIALDRFYAICCKPLVYQNKMTPLRVGLMLGACWVVPSLISFIPIANGWNIIGIEQQLELRLGQAKEANQTHCIFMVNKVYAVACSLVAFYIPLGLMAAAYQRIYVTARAHARQIGSLQRAVSKDTTGDEVTMVTSGAASPLRAQQLVPVAQATMVQTQSTRFRHETKAAKTLAIIMGCFCLCWAPFFINNVIDPFVNYDTPQQLWDAWLWLGYANSALNPLLYAFLNRSFRRAFLAILCCWDAARYRRSSFSSHSVRYSVSTNGSAVQPVPSARVRARARLPSRPRTRAAACPAVSKLVTHFCGAPSPV</sequence>
<protein>
    <recommendedName>
        <fullName evidence="3">5-hydroxytryptamine receptor 4</fullName>
    </recommendedName>
    <alternativeName>
        <fullName evidence="14">Serotonin receptor 4</fullName>
    </alternativeName>
</protein>
<dbReference type="GeneID" id="116940638"/>
<dbReference type="RefSeq" id="XP_032806629.1">
    <property type="nucleotide sequence ID" value="XM_032950738.1"/>
</dbReference>
<feature type="transmembrane region" description="Helical" evidence="18">
    <location>
        <begin position="99"/>
        <end position="120"/>
    </location>
</feature>
<dbReference type="GO" id="GO:0010008">
    <property type="term" value="C:endosome membrane"/>
    <property type="evidence" value="ECO:0007669"/>
    <property type="project" value="UniProtKB-SubCell"/>
</dbReference>
<dbReference type="GO" id="GO:0007268">
    <property type="term" value="P:chemical synaptic transmission"/>
    <property type="evidence" value="ECO:0007669"/>
    <property type="project" value="InterPro"/>
</dbReference>
<keyword evidence="9 18" id="KW-0472">Membrane</keyword>
<evidence type="ECO:0000256" key="4">
    <source>
        <dbReference type="ARBA" id="ARBA00022475"/>
    </source>
</evidence>
<evidence type="ECO:0000256" key="8">
    <source>
        <dbReference type="ARBA" id="ARBA00023040"/>
    </source>
</evidence>
<dbReference type="InterPro" id="IPR017452">
    <property type="entry name" value="GPCR_Rhodpsn_7TM"/>
</dbReference>
<dbReference type="GO" id="GO:0032098">
    <property type="term" value="P:regulation of appetite"/>
    <property type="evidence" value="ECO:0007669"/>
    <property type="project" value="InterPro"/>
</dbReference>
<evidence type="ECO:0000256" key="2">
    <source>
        <dbReference type="ARBA" id="ARBA00004651"/>
    </source>
</evidence>
<accession>A0AAJ7SXX2</accession>
<dbReference type="PROSITE" id="PS00237">
    <property type="entry name" value="G_PROTEIN_RECEP_F1_1"/>
    <property type="match status" value="1"/>
</dbReference>
<evidence type="ECO:0000313" key="20">
    <source>
        <dbReference type="Proteomes" id="UP001318040"/>
    </source>
</evidence>
<dbReference type="GO" id="GO:0003008">
    <property type="term" value="P:system process"/>
    <property type="evidence" value="ECO:0007669"/>
    <property type="project" value="UniProtKB-ARBA"/>
</dbReference>
<evidence type="ECO:0000256" key="3">
    <source>
        <dbReference type="ARBA" id="ARBA00015305"/>
    </source>
</evidence>
<dbReference type="Pfam" id="PF00001">
    <property type="entry name" value="7tm_1"/>
    <property type="match status" value="1"/>
</dbReference>
<feature type="domain" description="G-protein coupled receptors family 1 profile" evidence="19">
    <location>
        <begin position="36"/>
        <end position="336"/>
    </location>
</feature>
<evidence type="ECO:0000256" key="11">
    <source>
        <dbReference type="ARBA" id="ARBA00023170"/>
    </source>
</evidence>
<dbReference type="GO" id="GO:0045202">
    <property type="term" value="C:synapse"/>
    <property type="evidence" value="ECO:0007669"/>
    <property type="project" value="GOC"/>
</dbReference>
<evidence type="ECO:0000313" key="21">
    <source>
        <dbReference type="RefSeq" id="XP_032806625.1"/>
    </source>
</evidence>
<evidence type="ECO:0000256" key="12">
    <source>
        <dbReference type="ARBA" id="ARBA00023180"/>
    </source>
</evidence>
<evidence type="ECO:0000256" key="6">
    <source>
        <dbReference type="ARBA" id="ARBA00022753"/>
    </source>
</evidence>
<name>A0AAJ7SXX2_PETMA</name>
<evidence type="ECO:0000256" key="5">
    <source>
        <dbReference type="ARBA" id="ARBA00022692"/>
    </source>
</evidence>
<feature type="transmembrane region" description="Helical" evidence="18">
    <location>
        <begin position="321"/>
        <end position="339"/>
    </location>
</feature>
<evidence type="ECO:0000256" key="18">
    <source>
        <dbReference type="SAM" id="Phobius"/>
    </source>
</evidence>
<dbReference type="GO" id="GO:0004993">
    <property type="term" value="F:G protein-coupled serotonin receptor activity"/>
    <property type="evidence" value="ECO:0007669"/>
    <property type="project" value="InterPro"/>
</dbReference>
<keyword evidence="11 17" id="KW-0675">Receptor</keyword>
<comment type="subcellular location">
    <subcellularLocation>
        <location evidence="2">Cell membrane</location>
        <topology evidence="2">Multi-pass membrane protein</topology>
    </subcellularLocation>
    <subcellularLocation>
        <location evidence="1">Endosome membrane</location>
        <topology evidence="1">Multi-pass membrane protein</topology>
    </subcellularLocation>
</comment>
<evidence type="ECO:0000256" key="1">
    <source>
        <dbReference type="ARBA" id="ARBA00004337"/>
    </source>
</evidence>
<evidence type="ECO:0000313" key="24">
    <source>
        <dbReference type="RefSeq" id="XP_032806628.1"/>
    </source>
</evidence>
<gene>
    <name evidence="21 22 23 24 25" type="primary">HTR4</name>
</gene>
<keyword evidence="4" id="KW-1003">Cell membrane</keyword>
<evidence type="ECO:0000256" key="15">
    <source>
        <dbReference type="ARBA" id="ARBA00046191"/>
    </source>
</evidence>
<evidence type="ECO:0000256" key="13">
    <source>
        <dbReference type="ARBA" id="ARBA00023224"/>
    </source>
</evidence>
<feature type="transmembrane region" description="Helical" evidence="18">
    <location>
        <begin position="20"/>
        <end position="45"/>
    </location>
</feature>
<comment type="function">
    <text evidence="15">G-protein coupled receptor for 5-hydroxytryptamine (serotonin), a biogenic hormone that functions as a neurotransmitter, a hormone and a mitogen. Ligand binding causes a conformation change that triggers signaling via guanine nucleotide-binding proteins (G proteins) and modulates the activity of downstream effectors. HTR4 is coupled to G(s) G alpha proteins and mediates activation of adenylate cyclase activity.</text>
</comment>
<feature type="transmembrane region" description="Helical" evidence="18">
    <location>
        <begin position="140"/>
        <end position="164"/>
    </location>
</feature>
<dbReference type="InterPro" id="IPR000276">
    <property type="entry name" value="GPCR_Rhodpsn"/>
</dbReference>
<dbReference type="RefSeq" id="XP_032806626.1">
    <property type="nucleotide sequence ID" value="XM_032950735.1"/>
</dbReference>
<dbReference type="RefSeq" id="XP_032806625.1">
    <property type="nucleotide sequence ID" value="XM_032950734.1"/>
</dbReference>
<keyword evidence="13 17" id="KW-0807">Transducer</keyword>
<feature type="transmembrane region" description="Helical" evidence="18">
    <location>
        <begin position="57"/>
        <end position="79"/>
    </location>
</feature>
<evidence type="ECO:0000256" key="9">
    <source>
        <dbReference type="ARBA" id="ARBA00023136"/>
    </source>
</evidence>
<dbReference type="PANTHER" id="PTHR24248">
    <property type="entry name" value="ADRENERGIC RECEPTOR-RELATED G-PROTEIN COUPLED RECEPTOR"/>
    <property type="match status" value="1"/>
</dbReference>
<dbReference type="FunFam" id="1.20.1070.10:FF:000046">
    <property type="entry name" value="5-hydroxytryptamine receptor 4"/>
    <property type="match status" value="1"/>
</dbReference>
<dbReference type="RefSeq" id="XP_032806628.1">
    <property type="nucleotide sequence ID" value="XM_032950737.1"/>
</dbReference>
<dbReference type="Proteomes" id="UP001318040">
    <property type="component" value="Chromosome 9"/>
</dbReference>
<comment type="similarity">
    <text evidence="17">Belongs to the G-protein coupled receptor 1 family.</text>
</comment>
<dbReference type="PANTHER" id="PTHR24248:SF66">
    <property type="entry name" value="OCTOPAMINE RECEPTOR BETA-3R"/>
    <property type="match status" value="1"/>
</dbReference>
<keyword evidence="6" id="KW-0967">Endosome</keyword>
<feature type="transmembrane region" description="Helical" evidence="18">
    <location>
        <begin position="192"/>
        <end position="213"/>
    </location>
</feature>
<dbReference type="KEGG" id="pmrn:116940638"/>
<evidence type="ECO:0000259" key="19">
    <source>
        <dbReference type="PROSITE" id="PS50262"/>
    </source>
</evidence>
<evidence type="ECO:0000256" key="14">
    <source>
        <dbReference type="ARBA" id="ARBA00031928"/>
    </source>
</evidence>
<evidence type="ECO:0000256" key="7">
    <source>
        <dbReference type="ARBA" id="ARBA00022989"/>
    </source>
</evidence>
<dbReference type="SUPFAM" id="SSF81321">
    <property type="entry name" value="Family A G protein-coupled receptor-like"/>
    <property type="match status" value="1"/>
</dbReference>
<keyword evidence="10" id="KW-1015">Disulfide bond</keyword>
<dbReference type="PRINTS" id="PR01059">
    <property type="entry name" value="5HT4RECEPTR"/>
</dbReference>
<dbReference type="CTD" id="3360"/>
<keyword evidence="8 17" id="KW-0297">G-protein coupled receptor</keyword>
<dbReference type="GO" id="GO:0043410">
    <property type="term" value="P:positive regulation of MAPK cascade"/>
    <property type="evidence" value="ECO:0007669"/>
    <property type="project" value="TreeGrafter"/>
</dbReference>
<evidence type="ECO:0000256" key="17">
    <source>
        <dbReference type="RuleBase" id="RU000688"/>
    </source>
</evidence>
<dbReference type="SMART" id="SM01381">
    <property type="entry name" value="7TM_GPCR_Srsx"/>
    <property type="match status" value="1"/>
</dbReference>
<comment type="subunit">
    <text evidence="16">Interacts (via C-terminus 330-346 AA) with GRK5; this interaction is promoted by 5-HT (serotonin).</text>
</comment>
<feature type="transmembrane region" description="Helical" evidence="18">
    <location>
        <begin position="284"/>
        <end position="301"/>
    </location>
</feature>
<proteinExistence type="inferred from homology"/>
<evidence type="ECO:0000256" key="16">
    <source>
        <dbReference type="ARBA" id="ARBA00046802"/>
    </source>
</evidence>
<dbReference type="GO" id="GO:0071880">
    <property type="term" value="P:adenylate cyclase-activating adrenergic receptor signaling pathway"/>
    <property type="evidence" value="ECO:0007669"/>
    <property type="project" value="TreeGrafter"/>
</dbReference>
<dbReference type="PRINTS" id="PR00237">
    <property type="entry name" value="GPCRRHODOPSN"/>
</dbReference>
<keyword evidence="12" id="KW-0325">Glycoprotein</keyword>
<dbReference type="PROSITE" id="PS50262">
    <property type="entry name" value="G_PROTEIN_RECEP_F1_2"/>
    <property type="match status" value="1"/>
</dbReference>
<evidence type="ECO:0000313" key="23">
    <source>
        <dbReference type="RefSeq" id="XP_032806627.1"/>
    </source>
</evidence>
<organism evidence="20 24">
    <name type="scientific">Petromyzon marinus</name>
    <name type="common">Sea lamprey</name>
    <dbReference type="NCBI Taxonomy" id="7757"/>
    <lineage>
        <taxon>Eukaryota</taxon>
        <taxon>Metazoa</taxon>
        <taxon>Chordata</taxon>
        <taxon>Craniata</taxon>
        <taxon>Vertebrata</taxon>
        <taxon>Cyclostomata</taxon>
        <taxon>Hyperoartia</taxon>
        <taxon>Petromyzontiformes</taxon>
        <taxon>Petromyzontidae</taxon>
        <taxon>Petromyzon</taxon>
    </lineage>
</organism>
<dbReference type="Gene3D" id="1.20.1070.10">
    <property type="entry name" value="Rhodopsin 7-helix transmembrane proteins"/>
    <property type="match status" value="1"/>
</dbReference>
<dbReference type="GO" id="GO:0005886">
    <property type="term" value="C:plasma membrane"/>
    <property type="evidence" value="ECO:0007669"/>
    <property type="project" value="UniProtKB-SubCell"/>
</dbReference>
<reference evidence="21 22" key="1">
    <citation type="submission" date="2025-04" db="UniProtKB">
        <authorList>
            <consortium name="RefSeq"/>
        </authorList>
    </citation>
    <scope>IDENTIFICATION</scope>
    <source>
        <tissue evidence="21 22">Sperm</tissue>
    </source>
</reference>
<keyword evidence="5 17" id="KW-0812">Transmembrane</keyword>
<evidence type="ECO:0000313" key="22">
    <source>
        <dbReference type="RefSeq" id="XP_032806626.1"/>
    </source>
</evidence>
<evidence type="ECO:0000313" key="25">
    <source>
        <dbReference type="RefSeq" id="XP_032806629.1"/>
    </source>
</evidence>
<keyword evidence="7 18" id="KW-1133">Transmembrane helix</keyword>
<dbReference type="CDD" id="cd15056">
    <property type="entry name" value="7tmA_5-HT4"/>
    <property type="match status" value="1"/>
</dbReference>